<dbReference type="HOGENOM" id="CLU_013985_36_0_10"/>
<dbReference type="KEGG" id="rmr:Rmar_0376"/>
<dbReference type="EMBL" id="CP001807">
    <property type="protein sequence ID" value="ACY47280.1"/>
    <property type="molecule type" value="Genomic_DNA"/>
</dbReference>
<evidence type="ECO:0000313" key="5">
    <source>
        <dbReference type="Proteomes" id="UP000002221"/>
    </source>
</evidence>
<dbReference type="PROSITE" id="PS51186">
    <property type="entry name" value="GNAT"/>
    <property type="match status" value="1"/>
</dbReference>
<organism evidence="4 5">
    <name type="scientific">Rhodothermus marinus (strain ATCC 43812 / DSM 4252 / R-10)</name>
    <name type="common">Rhodothermus obamensis</name>
    <dbReference type="NCBI Taxonomy" id="518766"/>
    <lineage>
        <taxon>Bacteria</taxon>
        <taxon>Pseudomonadati</taxon>
        <taxon>Rhodothermota</taxon>
        <taxon>Rhodothermia</taxon>
        <taxon>Rhodothermales</taxon>
        <taxon>Rhodothermaceae</taxon>
        <taxon>Rhodothermus</taxon>
    </lineage>
</organism>
<dbReference type="CDD" id="cd04301">
    <property type="entry name" value="NAT_SF"/>
    <property type="match status" value="1"/>
</dbReference>
<dbReference type="AlphaFoldDB" id="D0ME56"/>
<gene>
    <name evidence="4" type="ordered locus">Rmar_0376</name>
</gene>
<dbReference type="PANTHER" id="PTHR43877:SF2">
    <property type="entry name" value="AMINOALKYLPHOSPHONATE N-ACETYLTRANSFERASE-RELATED"/>
    <property type="match status" value="1"/>
</dbReference>
<dbReference type="Gene3D" id="3.40.630.30">
    <property type="match status" value="1"/>
</dbReference>
<dbReference type="PANTHER" id="PTHR43877">
    <property type="entry name" value="AMINOALKYLPHOSPHONATE N-ACETYLTRANSFERASE-RELATED-RELATED"/>
    <property type="match status" value="1"/>
</dbReference>
<evidence type="ECO:0000256" key="2">
    <source>
        <dbReference type="ARBA" id="ARBA00023315"/>
    </source>
</evidence>
<sequence>MAAYRDFPEYGEPDEAHALRYLQWLQRHHTLFLIAEVEGRPVGFIVVDTNWRDWKGRRIGEIHELAVQPEYWGRSIAHRLLEAALDHIRAQGLQQAGLWVGVRNERAQSFYRHIGFRRSGMRKDEWIKMVKSL</sequence>
<dbReference type="STRING" id="518766.Rmar_0376"/>
<dbReference type="InterPro" id="IPR050832">
    <property type="entry name" value="Bact_Acetyltransf"/>
</dbReference>
<evidence type="ECO:0000313" key="4">
    <source>
        <dbReference type="EMBL" id="ACY47280.1"/>
    </source>
</evidence>
<name>D0ME56_RHOM4</name>
<dbReference type="Pfam" id="PF00583">
    <property type="entry name" value="Acetyltransf_1"/>
    <property type="match status" value="1"/>
</dbReference>
<accession>D0ME56</accession>
<dbReference type="RefSeq" id="WP_012842892.1">
    <property type="nucleotide sequence ID" value="NC_013501.1"/>
</dbReference>
<dbReference type="InterPro" id="IPR016181">
    <property type="entry name" value="Acyl_CoA_acyltransferase"/>
</dbReference>
<keyword evidence="2" id="KW-0012">Acyltransferase</keyword>
<evidence type="ECO:0000259" key="3">
    <source>
        <dbReference type="PROSITE" id="PS51186"/>
    </source>
</evidence>
<dbReference type="eggNOG" id="COG0456">
    <property type="taxonomic scope" value="Bacteria"/>
</dbReference>
<dbReference type="InterPro" id="IPR000182">
    <property type="entry name" value="GNAT_dom"/>
</dbReference>
<keyword evidence="5" id="KW-1185">Reference proteome</keyword>
<reference evidence="4 5" key="1">
    <citation type="journal article" date="2009" name="Stand. Genomic Sci.">
        <title>Complete genome sequence of Rhodothermus marinus type strain (R-10).</title>
        <authorList>
            <person name="Nolan M."/>
            <person name="Tindall B.J."/>
            <person name="Pomrenke H."/>
            <person name="Lapidus A."/>
            <person name="Copeland A."/>
            <person name="Glavina Del Rio T."/>
            <person name="Lucas S."/>
            <person name="Chen F."/>
            <person name="Tice H."/>
            <person name="Cheng J.F."/>
            <person name="Saunders E."/>
            <person name="Han C."/>
            <person name="Bruce D."/>
            <person name="Goodwin L."/>
            <person name="Chain P."/>
            <person name="Pitluck S."/>
            <person name="Ovchinikova G."/>
            <person name="Pati A."/>
            <person name="Ivanova N."/>
            <person name="Mavromatis K."/>
            <person name="Chen A."/>
            <person name="Palaniappan K."/>
            <person name="Land M."/>
            <person name="Hauser L."/>
            <person name="Chang Y.J."/>
            <person name="Jeffries C.D."/>
            <person name="Brettin T."/>
            <person name="Goker M."/>
            <person name="Bristow J."/>
            <person name="Eisen J.A."/>
            <person name="Markowitz V."/>
            <person name="Hugenholtz P."/>
            <person name="Kyrpides N.C."/>
            <person name="Klenk H.P."/>
            <person name="Detter J.C."/>
        </authorList>
    </citation>
    <scope>NUCLEOTIDE SEQUENCE [LARGE SCALE GENOMIC DNA]</scope>
    <source>
        <strain evidence="5">ATCC 43812 / DSM 4252 / R-10</strain>
    </source>
</reference>
<feature type="domain" description="N-acetyltransferase" evidence="3">
    <location>
        <begin position="1"/>
        <end position="133"/>
    </location>
</feature>
<dbReference type="Proteomes" id="UP000002221">
    <property type="component" value="Chromosome"/>
</dbReference>
<evidence type="ECO:0000256" key="1">
    <source>
        <dbReference type="ARBA" id="ARBA00022679"/>
    </source>
</evidence>
<dbReference type="SUPFAM" id="SSF55729">
    <property type="entry name" value="Acyl-CoA N-acyltransferases (Nat)"/>
    <property type="match status" value="1"/>
</dbReference>
<dbReference type="GO" id="GO:0016747">
    <property type="term" value="F:acyltransferase activity, transferring groups other than amino-acyl groups"/>
    <property type="evidence" value="ECO:0007669"/>
    <property type="project" value="InterPro"/>
</dbReference>
<protein>
    <submittedName>
        <fullName evidence="4">GCN5-related N-acetyltransferase</fullName>
    </submittedName>
</protein>
<keyword evidence="1 4" id="KW-0808">Transferase</keyword>
<proteinExistence type="predicted"/>